<dbReference type="Pfam" id="PF25459">
    <property type="entry name" value="AIM3_BBC1_C"/>
    <property type="match status" value="1"/>
</dbReference>
<dbReference type="InterPro" id="IPR036028">
    <property type="entry name" value="SH3-like_dom_sf"/>
</dbReference>
<dbReference type="InterPro" id="IPR001452">
    <property type="entry name" value="SH3_domain"/>
</dbReference>
<dbReference type="SUPFAM" id="SSF50044">
    <property type="entry name" value="SH3-domain"/>
    <property type="match status" value="1"/>
</dbReference>
<keyword evidence="1 2" id="KW-0728">SH3 domain</keyword>
<feature type="compositionally biased region" description="Basic and acidic residues" evidence="3">
    <location>
        <begin position="262"/>
        <end position="282"/>
    </location>
</feature>
<feature type="compositionally biased region" description="Pro residues" evidence="3">
    <location>
        <begin position="675"/>
        <end position="699"/>
    </location>
</feature>
<dbReference type="PRINTS" id="PR00452">
    <property type="entry name" value="SH3DOMAIN"/>
</dbReference>
<feature type="compositionally biased region" description="Acidic residues" evidence="3">
    <location>
        <begin position="551"/>
        <end position="562"/>
    </location>
</feature>
<keyword evidence="6" id="KW-1185">Reference proteome</keyword>
<feature type="compositionally biased region" description="Pro residues" evidence="3">
    <location>
        <begin position="585"/>
        <end position="594"/>
    </location>
</feature>
<dbReference type="InterPro" id="IPR035552">
    <property type="entry name" value="Mti1_SH3"/>
</dbReference>
<feature type="compositionally biased region" description="Basic and acidic residues" evidence="3">
    <location>
        <begin position="103"/>
        <end position="116"/>
    </location>
</feature>
<protein>
    <submittedName>
        <fullName evidence="5">Assembly of actin patch protein</fullName>
    </submittedName>
</protein>
<dbReference type="EMBL" id="JAKJXP020000026">
    <property type="protein sequence ID" value="KAK7753661.1"/>
    <property type="molecule type" value="Genomic_DNA"/>
</dbReference>
<feature type="compositionally biased region" description="Acidic residues" evidence="3">
    <location>
        <begin position="422"/>
        <end position="434"/>
    </location>
</feature>
<comment type="caution">
    <text evidence="5">The sequence shown here is derived from an EMBL/GenBank/DDBJ whole genome shotgun (WGS) entry which is preliminary data.</text>
</comment>
<dbReference type="Gene3D" id="2.30.30.40">
    <property type="entry name" value="SH3 Domains"/>
    <property type="match status" value="1"/>
</dbReference>
<feature type="compositionally biased region" description="Pro residues" evidence="3">
    <location>
        <begin position="86"/>
        <end position="102"/>
    </location>
</feature>
<organism evidence="5 6">
    <name type="scientific">Diatrype stigma</name>
    <dbReference type="NCBI Taxonomy" id="117547"/>
    <lineage>
        <taxon>Eukaryota</taxon>
        <taxon>Fungi</taxon>
        <taxon>Dikarya</taxon>
        <taxon>Ascomycota</taxon>
        <taxon>Pezizomycotina</taxon>
        <taxon>Sordariomycetes</taxon>
        <taxon>Xylariomycetidae</taxon>
        <taxon>Xylariales</taxon>
        <taxon>Diatrypaceae</taxon>
        <taxon>Diatrype</taxon>
    </lineage>
</organism>
<feature type="region of interest" description="Disordered" evidence="3">
    <location>
        <begin position="62"/>
        <end position="903"/>
    </location>
</feature>
<name>A0AAN9UUG4_9PEZI</name>
<dbReference type="AlphaFoldDB" id="A0AAN9UUG4"/>
<feature type="compositionally biased region" description="Pro residues" evidence="3">
    <location>
        <begin position="769"/>
        <end position="796"/>
    </location>
</feature>
<evidence type="ECO:0000256" key="3">
    <source>
        <dbReference type="SAM" id="MobiDB-lite"/>
    </source>
</evidence>
<dbReference type="PANTHER" id="PTHR46026:SF1">
    <property type="entry name" value="RHO-TYPE GUANINE NUCLEOTIDE EXCHANGE FACTOR, ISOFORM F"/>
    <property type="match status" value="1"/>
</dbReference>
<feature type="compositionally biased region" description="Basic and acidic residues" evidence="3">
    <location>
        <begin position="469"/>
        <end position="478"/>
    </location>
</feature>
<feature type="compositionally biased region" description="Pro residues" evidence="3">
    <location>
        <begin position="853"/>
        <end position="873"/>
    </location>
</feature>
<feature type="compositionally biased region" description="Pro residues" evidence="3">
    <location>
        <begin position="121"/>
        <end position="159"/>
    </location>
</feature>
<gene>
    <name evidence="5" type="primary">BBC1</name>
    <name evidence="5" type="ORF">SLS62_004283</name>
</gene>
<feature type="compositionally biased region" description="Low complexity" evidence="3">
    <location>
        <begin position="492"/>
        <end position="502"/>
    </location>
</feature>
<evidence type="ECO:0000313" key="5">
    <source>
        <dbReference type="EMBL" id="KAK7753661.1"/>
    </source>
</evidence>
<proteinExistence type="predicted"/>
<evidence type="ECO:0000256" key="1">
    <source>
        <dbReference type="ARBA" id="ARBA00022443"/>
    </source>
</evidence>
<feature type="compositionally biased region" description="Basic and acidic residues" evidence="3">
    <location>
        <begin position="752"/>
        <end position="764"/>
    </location>
</feature>
<feature type="compositionally biased region" description="Low complexity" evidence="3">
    <location>
        <begin position="310"/>
        <end position="319"/>
    </location>
</feature>
<feature type="domain" description="SH3" evidence="4">
    <location>
        <begin position="1"/>
        <end position="65"/>
    </location>
</feature>
<feature type="compositionally biased region" description="Low complexity" evidence="3">
    <location>
        <begin position="563"/>
        <end position="572"/>
    </location>
</feature>
<feature type="compositionally biased region" description="Pro residues" evidence="3">
    <location>
        <begin position="624"/>
        <end position="642"/>
    </location>
</feature>
<dbReference type="Pfam" id="PF00018">
    <property type="entry name" value="SH3_1"/>
    <property type="match status" value="1"/>
</dbReference>
<evidence type="ECO:0000256" key="2">
    <source>
        <dbReference type="PROSITE-ProRule" id="PRU00192"/>
    </source>
</evidence>
<evidence type="ECO:0000313" key="6">
    <source>
        <dbReference type="Proteomes" id="UP001320420"/>
    </source>
</evidence>
<dbReference type="PANTHER" id="PTHR46026">
    <property type="entry name" value="RHO-TYPE GUANINE NUCLEOTIDE EXCHANGE FACTOR, ISOFORM F"/>
    <property type="match status" value="1"/>
</dbReference>
<sequence length="1172" mass="125480">MGPFKVKALYEYTSSHEDDLPFQPGQIITVIDEEDADWYVGEYIDDSGAKLEGIFPRNFVEKYEPTAPPRPTRIRKRDPEAVPAPDAAPPTPAPTGPAPSEPEGPRPEQKSEESHQEPAITSPPTPPAAEPHSPPAPAVPASLPPQPEPVSAPTPPTPAAAPATESPSASSAPAAPSASSAQASPKEPTQTKKPPPIAGKSNAFKDRIAAFNKPAAPPVAPFKPGGLSSGPSGFVKKPFVAPPPSRNAYIPPAQQAPAAKVYRREEDPEVKERQLENQDNAEKAGLAPVASTEGEGEDQPKPTSLKERIALLQRQQAEQAQRHAEAAKKKPKRPPPKRTESESTQDQPPVADEAEAHPPPLERKDTAELASKKSLDVGRSSLDEASPPRQPPPMPTRRKSTKGPIEKDGNEADMSGAGDTTEGPEDLTEKEDSDAQAKPTVHAPEPATTKPAEEDAGEEGEEEDEEDPEARRREELRARMAKMSGGMGFHGMFGPPGMAMGAPPMPPKKKKPPTPERRSSEMTEPSSPRGAPPIPTMMALPGLGKQKAKEEEPDTEQTEATEETATPVATATSPKSEVPEQVAEPRPPPPPPPAGALSPGSETDDELSERPQMTPLAEALPIARAPPPPPVPVSSPPLPSSPRPSVDRGYAGFSTDEPPVASPPMSPQFSKRNSRPPPPPPTNAPPPTLGRPPPPPPPGGASRPSTSDERVVEPMKPGTLDNGEEAENTEYEGDYDTDIASSAPHKGALKSHSREWSLEDDTPHLEAPPSQPPPPPAAAPPSTGPPPLPSQPPPNPRMSVDKPRAPPPPPKSPPQASTNEDYDPFNYNAGQSTPATQSSSVARFEDSQVAPEATPPYQAPPPRGPPLAPQPPREPPRAPPRKSLDVQRVMAGRRSTDASRSSISAETGFMANEVDLATQTNWWLSPNGLPPVFQGRKDIYSESTEATSSTPEGRTVVTKEVLILFQDYSQTAITILFDPQDPSSTEIDQRHEPPPRTLRQDQLEEAYETYGRKIATAIASRKDSVGDGTSYGLISELLKPFQDALRPVGTRSYGALVYANLANASTQMNDEIRPGDIVSFRNAKFSGKHGPMHAKYSTEVGKPDHVGVVAEWDGTKKKVRAWEQGRESKKCKQESFKLEDLRSGEVKVWRVMPRSWVGWSSTPGYSASASQD</sequence>
<dbReference type="Proteomes" id="UP001320420">
    <property type="component" value="Unassembled WGS sequence"/>
</dbReference>
<evidence type="ECO:0000259" key="4">
    <source>
        <dbReference type="PROSITE" id="PS50002"/>
    </source>
</evidence>
<feature type="compositionally biased region" description="Acidic residues" evidence="3">
    <location>
        <begin position="722"/>
        <end position="737"/>
    </location>
</feature>
<feature type="compositionally biased region" description="Low complexity" evidence="3">
    <location>
        <begin position="160"/>
        <end position="192"/>
    </location>
</feature>
<dbReference type="SMART" id="SM00326">
    <property type="entry name" value="SH3"/>
    <property type="match status" value="1"/>
</dbReference>
<feature type="compositionally biased region" description="Acidic residues" evidence="3">
    <location>
        <begin position="454"/>
        <end position="468"/>
    </location>
</feature>
<dbReference type="CDD" id="cd11887">
    <property type="entry name" value="SH3_Bbc1"/>
    <property type="match status" value="1"/>
</dbReference>
<feature type="compositionally biased region" description="Polar residues" evidence="3">
    <location>
        <begin position="828"/>
        <end position="841"/>
    </location>
</feature>
<dbReference type="InterPro" id="IPR057402">
    <property type="entry name" value="AIM3_BBC1_C"/>
</dbReference>
<feature type="compositionally biased region" description="Basic and acidic residues" evidence="3">
    <location>
        <begin position="354"/>
        <end position="376"/>
    </location>
</feature>
<reference evidence="5 6" key="1">
    <citation type="submission" date="2024-02" db="EMBL/GenBank/DDBJ databases">
        <title>De novo assembly and annotation of 12 fungi associated with fruit tree decline syndrome in Ontario, Canada.</title>
        <authorList>
            <person name="Sulman M."/>
            <person name="Ellouze W."/>
            <person name="Ilyukhin E."/>
        </authorList>
    </citation>
    <scope>NUCLEOTIDE SEQUENCE [LARGE SCALE GENOMIC DNA]</scope>
    <source>
        <strain evidence="5 6">M11/M66-122</strain>
    </source>
</reference>
<accession>A0AAN9UUG4</accession>
<dbReference type="PROSITE" id="PS50002">
    <property type="entry name" value="SH3"/>
    <property type="match status" value="1"/>
</dbReference>
<feature type="compositionally biased region" description="Basic and acidic residues" evidence="3">
    <location>
        <begin position="298"/>
        <end position="309"/>
    </location>
</feature>